<organism evidence="1">
    <name type="scientific">bioreactor metagenome</name>
    <dbReference type="NCBI Taxonomy" id="1076179"/>
    <lineage>
        <taxon>unclassified sequences</taxon>
        <taxon>metagenomes</taxon>
        <taxon>ecological metagenomes</taxon>
    </lineage>
</organism>
<protein>
    <submittedName>
        <fullName evidence="1">Uncharacterized protein</fullName>
    </submittedName>
</protein>
<dbReference type="AlphaFoldDB" id="A0A645JBW9"/>
<evidence type="ECO:0000313" key="1">
    <source>
        <dbReference type="EMBL" id="MPN57033.1"/>
    </source>
</evidence>
<sequence length="70" mass="8444">MAVCAWLLYWGYWYFSYSLKMWKISDILHIPMFFGESAIFIGFLLMFFFGMLELIDNFVAYAKCREEKAE</sequence>
<comment type="caution">
    <text evidence="1">The sequence shown here is derived from an EMBL/GenBank/DDBJ whole genome shotgun (WGS) entry which is preliminary data.</text>
</comment>
<gene>
    <name evidence="1" type="ORF">SDC9_204727</name>
</gene>
<reference evidence="1" key="1">
    <citation type="submission" date="2019-08" db="EMBL/GenBank/DDBJ databases">
        <authorList>
            <person name="Kucharzyk K."/>
            <person name="Murdoch R.W."/>
            <person name="Higgins S."/>
            <person name="Loffler F."/>
        </authorList>
    </citation>
    <scope>NUCLEOTIDE SEQUENCE</scope>
</reference>
<proteinExistence type="predicted"/>
<accession>A0A645JBW9</accession>
<name>A0A645JBW9_9ZZZZ</name>
<dbReference type="EMBL" id="VSSQ01128095">
    <property type="protein sequence ID" value="MPN57033.1"/>
    <property type="molecule type" value="Genomic_DNA"/>
</dbReference>